<dbReference type="OrthoDB" id="6075923at2759"/>
<feature type="domain" description="Concentrative nucleoside transporter N-terminal" evidence="9">
    <location>
        <begin position="197"/>
        <end position="269"/>
    </location>
</feature>
<dbReference type="InterPro" id="IPR018270">
    <property type="entry name" value="C_nuclsd_transpt_met_bac"/>
</dbReference>
<accession>A0A6J8D2C2</accession>
<evidence type="ECO:0000259" key="11">
    <source>
        <dbReference type="Pfam" id="PF07670"/>
    </source>
</evidence>
<keyword evidence="6 7" id="KW-0472">Membrane</keyword>
<evidence type="ECO:0000313" key="13">
    <source>
        <dbReference type="Proteomes" id="UP000507470"/>
    </source>
</evidence>
<dbReference type="PANTHER" id="PTHR10590:SF4">
    <property type="entry name" value="SOLUTE CARRIER FAMILY 28 MEMBER 3"/>
    <property type="match status" value="1"/>
</dbReference>
<evidence type="ECO:0000256" key="5">
    <source>
        <dbReference type="ARBA" id="ARBA00022989"/>
    </source>
</evidence>
<dbReference type="InterPro" id="IPR011642">
    <property type="entry name" value="Gate_dom"/>
</dbReference>
<proteinExistence type="inferred from homology"/>
<keyword evidence="13" id="KW-1185">Reference proteome</keyword>
<dbReference type="PANTHER" id="PTHR10590">
    <property type="entry name" value="SODIUM/NUCLEOSIDE COTRANSPORTER"/>
    <property type="match status" value="1"/>
</dbReference>
<evidence type="ECO:0000256" key="3">
    <source>
        <dbReference type="ARBA" id="ARBA00022475"/>
    </source>
</evidence>
<evidence type="ECO:0000256" key="7">
    <source>
        <dbReference type="RuleBase" id="RU362018"/>
    </source>
</evidence>
<feature type="transmembrane region" description="Helical" evidence="7">
    <location>
        <begin position="579"/>
        <end position="602"/>
    </location>
</feature>
<dbReference type="Proteomes" id="UP000507470">
    <property type="component" value="Unassembled WGS sequence"/>
</dbReference>
<feature type="transmembrane region" description="Helical" evidence="7">
    <location>
        <begin position="193"/>
        <end position="209"/>
    </location>
</feature>
<evidence type="ECO:0000256" key="2">
    <source>
        <dbReference type="ARBA" id="ARBA00009033"/>
    </source>
</evidence>
<feature type="domain" description="Nucleoside transporter/FeoB GTPase Gate" evidence="11">
    <location>
        <begin position="280"/>
        <end position="376"/>
    </location>
</feature>
<feature type="transmembrane region" description="Helical" evidence="7">
    <location>
        <begin position="477"/>
        <end position="495"/>
    </location>
</feature>
<feature type="compositionally biased region" description="Basic and acidic residues" evidence="8">
    <location>
        <begin position="40"/>
        <end position="51"/>
    </location>
</feature>
<feature type="transmembrane region" description="Helical" evidence="7">
    <location>
        <begin position="276"/>
        <end position="299"/>
    </location>
</feature>
<feature type="transmembrane region" description="Helical" evidence="7">
    <location>
        <begin position="163"/>
        <end position="187"/>
    </location>
</feature>
<dbReference type="InterPro" id="IPR011657">
    <property type="entry name" value="CNT_C_dom"/>
</dbReference>
<feature type="transmembrane region" description="Helical" evidence="7">
    <location>
        <begin position="353"/>
        <end position="375"/>
    </location>
</feature>
<evidence type="ECO:0000256" key="6">
    <source>
        <dbReference type="ARBA" id="ARBA00023136"/>
    </source>
</evidence>
<dbReference type="GO" id="GO:0005886">
    <property type="term" value="C:plasma membrane"/>
    <property type="evidence" value="ECO:0007669"/>
    <property type="project" value="UniProtKB-SubCell"/>
</dbReference>
<feature type="transmembrane region" description="Helical" evidence="7">
    <location>
        <begin position="614"/>
        <end position="637"/>
    </location>
</feature>
<keyword evidence="7" id="KW-0813">Transport</keyword>
<feature type="transmembrane region" description="Helical" evidence="7">
    <location>
        <begin position="221"/>
        <end position="240"/>
    </location>
</feature>
<evidence type="ECO:0000259" key="10">
    <source>
        <dbReference type="Pfam" id="PF07662"/>
    </source>
</evidence>
<dbReference type="NCBIfam" id="TIGR00804">
    <property type="entry name" value="nupC"/>
    <property type="match status" value="1"/>
</dbReference>
<protein>
    <recommendedName>
        <fullName evidence="7">Sodium/nucleoside cotransporter</fullName>
    </recommendedName>
</protein>
<feature type="transmembrane region" description="Helical" evidence="7">
    <location>
        <begin position="311"/>
        <end position="333"/>
    </location>
</feature>
<reference evidence="12 13" key="1">
    <citation type="submission" date="2020-06" db="EMBL/GenBank/DDBJ databases">
        <authorList>
            <person name="Li R."/>
            <person name="Bekaert M."/>
        </authorList>
    </citation>
    <scope>NUCLEOTIDE SEQUENCE [LARGE SCALE GENOMIC DNA]</scope>
    <source>
        <strain evidence="13">wild</strain>
    </source>
</reference>
<feature type="transmembrane region" description="Helical" evidence="7">
    <location>
        <begin position="82"/>
        <end position="103"/>
    </location>
</feature>
<feature type="region of interest" description="Disordered" evidence="8">
    <location>
        <begin position="35"/>
        <end position="56"/>
    </location>
</feature>
<feature type="domain" description="Concentrative nucleoside transporter C-terminal" evidence="10">
    <location>
        <begin position="381"/>
        <end position="634"/>
    </location>
</feature>
<sequence length="640" mass="71319">MEKDGIQLRRVQVIDPDNPLKNGSGEGYVNNAFKGSEQNLDQKQDSKTDIDGEHEDEEFEGNACSNAVGFIRKIISDLYKEYIHIVWYTIYLVLLLAYFGYFIRCMYHLTVKDKITEEGSIRLIVITILLVIGISLTILSKFVKLDFTSFEQEFEKFMGRYGFIIHICFIILAIGGNIAVIVVEVILKEVDNLISLVGVFCFVVVFYVTSHNPARVNWRPVFWGLEIQFYFALAIIKWPVGNDIFQWCGDRVTEFLAHTDAGAGFVFGEKTFRNHFFAMAVLPVIVFFSTAIAILYYFGVMQFIIKYIARALAFALGTSPAESLNAAGNIFIGQSEAPLMIRPFLAKLTNSEIHAIMTGGFATIAGSVMAAYVLMGVPAKHLLSASVMSAPAALAMAKLSYPETKVSKAQNKDVYKMESVKERNIVEAASNGACTSVKLVANIAVNLIAFISLLQFVNATLTWFGERAGLYPPEHELVTFQFICSYLFWPMSWVMGVHHTDCRVLGELIGIKTFFNEFVAYNELSKYIDNRANLTWYMGLPALNSSYTGNYTYVGRDINYLDFNHTLVGGIIQDRSMVIATYALCGFSNVSSIGIMLGALGAMAPTRKQDLTKVVVRAMICGNVACFLTACIAGLMYEPR</sequence>
<feature type="transmembrane region" description="Helical" evidence="7">
    <location>
        <begin position="123"/>
        <end position="143"/>
    </location>
</feature>
<dbReference type="EMBL" id="CACVKT020006485">
    <property type="protein sequence ID" value="CAC5401931.1"/>
    <property type="molecule type" value="Genomic_DNA"/>
</dbReference>
<evidence type="ECO:0000256" key="8">
    <source>
        <dbReference type="SAM" id="MobiDB-lite"/>
    </source>
</evidence>
<evidence type="ECO:0000256" key="1">
    <source>
        <dbReference type="ARBA" id="ARBA00004651"/>
    </source>
</evidence>
<dbReference type="InterPro" id="IPR002668">
    <property type="entry name" value="CNT_N_dom"/>
</dbReference>
<dbReference type="GO" id="GO:0005415">
    <property type="term" value="F:nucleoside:sodium symporter activity"/>
    <property type="evidence" value="ECO:0007669"/>
    <property type="project" value="TreeGrafter"/>
</dbReference>
<keyword evidence="4 7" id="KW-0812">Transmembrane</keyword>
<gene>
    <name evidence="12" type="ORF">MCOR_35956</name>
</gene>
<feature type="transmembrane region" description="Helical" evidence="7">
    <location>
        <begin position="443"/>
        <end position="465"/>
    </location>
</feature>
<comment type="similarity">
    <text evidence="2 7">Belongs to the concentrative nucleoside transporter (CNT) (TC 2.A.41) family.</text>
</comment>
<keyword evidence="3" id="KW-1003">Cell membrane</keyword>
<name>A0A6J8D2C2_MYTCO</name>
<comment type="subcellular location">
    <subcellularLocation>
        <location evidence="1">Cell membrane</location>
        <topology evidence="1">Multi-pass membrane protein</topology>
    </subcellularLocation>
</comment>
<evidence type="ECO:0000313" key="12">
    <source>
        <dbReference type="EMBL" id="CAC5401931.1"/>
    </source>
</evidence>
<dbReference type="Pfam" id="PF07662">
    <property type="entry name" value="Nucleos_tra2_C"/>
    <property type="match status" value="1"/>
</dbReference>
<dbReference type="Pfam" id="PF07670">
    <property type="entry name" value="Gate"/>
    <property type="match status" value="1"/>
</dbReference>
<evidence type="ECO:0000256" key="4">
    <source>
        <dbReference type="ARBA" id="ARBA00022692"/>
    </source>
</evidence>
<dbReference type="InterPro" id="IPR008276">
    <property type="entry name" value="C_nuclsd_transpt"/>
</dbReference>
<dbReference type="Pfam" id="PF01773">
    <property type="entry name" value="Nucleos_tra2_N"/>
    <property type="match status" value="1"/>
</dbReference>
<dbReference type="AlphaFoldDB" id="A0A6J8D2C2"/>
<evidence type="ECO:0000259" key="9">
    <source>
        <dbReference type="Pfam" id="PF01773"/>
    </source>
</evidence>
<organism evidence="12 13">
    <name type="scientific">Mytilus coruscus</name>
    <name type="common">Sea mussel</name>
    <dbReference type="NCBI Taxonomy" id="42192"/>
    <lineage>
        <taxon>Eukaryota</taxon>
        <taxon>Metazoa</taxon>
        <taxon>Spiralia</taxon>
        <taxon>Lophotrochozoa</taxon>
        <taxon>Mollusca</taxon>
        <taxon>Bivalvia</taxon>
        <taxon>Autobranchia</taxon>
        <taxon>Pteriomorphia</taxon>
        <taxon>Mytilida</taxon>
        <taxon>Mytiloidea</taxon>
        <taxon>Mytilidae</taxon>
        <taxon>Mytilinae</taxon>
        <taxon>Mytilus</taxon>
    </lineage>
</organism>
<keyword evidence="5 7" id="KW-1133">Transmembrane helix</keyword>